<sequence length="171" mass="19276">MDVDQASKCFFTKRIRYVAVIIVLFYTFHTIDACNGAHKETSSDSLSTPKAHAPQYHEFWVFARHTLSQDAKSRQNENAAIPEDILNVFRRIENIRSSLLLNTAGVGYAKSSREDRFDLEKEVALKTLVSSLDTLAQTSKASDRCINDTSFLFTSVFQGHGSALKCNFIIF</sequence>
<comment type="caution">
    <text evidence="1">The sequence shown here is derived from an EMBL/GenBank/DDBJ whole genome shotgun (WGS) entry which is preliminary data.</text>
</comment>
<keyword evidence="2" id="KW-1185">Reference proteome</keyword>
<reference evidence="1 2" key="1">
    <citation type="journal article" date="2021" name="Elife">
        <title>Chloroplast acquisition without the gene transfer in kleptoplastic sea slugs, Plakobranchus ocellatus.</title>
        <authorList>
            <person name="Maeda T."/>
            <person name="Takahashi S."/>
            <person name="Yoshida T."/>
            <person name="Shimamura S."/>
            <person name="Takaki Y."/>
            <person name="Nagai Y."/>
            <person name="Toyoda A."/>
            <person name="Suzuki Y."/>
            <person name="Arimoto A."/>
            <person name="Ishii H."/>
            <person name="Satoh N."/>
            <person name="Nishiyama T."/>
            <person name="Hasebe M."/>
            <person name="Maruyama T."/>
            <person name="Minagawa J."/>
            <person name="Obokata J."/>
            <person name="Shigenobu S."/>
        </authorList>
    </citation>
    <scope>NUCLEOTIDE SEQUENCE [LARGE SCALE GENOMIC DNA]</scope>
</reference>
<organism evidence="1 2">
    <name type="scientific">Elysia marginata</name>
    <dbReference type="NCBI Taxonomy" id="1093978"/>
    <lineage>
        <taxon>Eukaryota</taxon>
        <taxon>Metazoa</taxon>
        <taxon>Spiralia</taxon>
        <taxon>Lophotrochozoa</taxon>
        <taxon>Mollusca</taxon>
        <taxon>Gastropoda</taxon>
        <taxon>Heterobranchia</taxon>
        <taxon>Euthyneura</taxon>
        <taxon>Panpulmonata</taxon>
        <taxon>Sacoglossa</taxon>
        <taxon>Placobranchoidea</taxon>
        <taxon>Plakobranchidae</taxon>
        <taxon>Elysia</taxon>
    </lineage>
</organism>
<evidence type="ECO:0000313" key="1">
    <source>
        <dbReference type="EMBL" id="GFR78041.1"/>
    </source>
</evidence>
<proteinExistence type="predicted"/>
<gene>
    <name evidence="1" type="ORF">ElyMa_002251900</name>
</gene>
<name>A0AAV4FYL1_9GAST</name>
<evidence type="ECO:0000313" key="2">
    <source>
        <dbReference type="Proteomes" id="UP000762676"/>
    </source>
</evidence>
<dbReference type="AlphaFoldDB" id="A0AAV4FYL1"/>
<protein>
    <submittedName>
        <fullName evidence="1">Uncharacterized protein</fullName>
    </submittedName>
</protein>
<dbReference type="EMBL" id="BMAT01004679">
    <property type="protein sequence ID" value="GFR78041.1"/>
    <property type="molecule type" value="Genomic_DNA"/>
</dbReference>
<dbReference type="Proteomes" id="UP000762676">
    <property type="component" value="Unassembled WGS sequence"/>
</dbReference>
<accession>A0AAV4FYL1</accession>